<dbReference type="PANTHER" id="PTHR30288:SF0">
    <property type="entry name" value="FLAGELLAR HOOK-ASSOCIATED PROTEIN 2"/>
    <property type="match status" value="1"/>
</dbReference>
<dbReference type="Pfam" id="PF07195">
    <property type="entry name" value="FliD_C"/>
    <property type="match status" value="1"/>
</dbReference>
<evidence type="ECO:0000313" key="8">
    <source>
        <dbReference type="EMBL" id="KIL36700.1"/>
    </source>
</evidence>
<evidence type="ECO:0000259" key="7">
    <source>
        <dbReference type="Pfam" id="PF07195"/>
    </source>
</evidence>
<keyword evidence="4 5" id="KW-0975">Bacterial flagellum</keyword>
<dbReference type="InterPro" id="IPR003481">
    <property type="entry name" value="FliD_N"/>
</dbReference>
<keyword evidence="5" id="KW-0964">Secreted</keyword>
<evidence type="ECO:0000256" key="4">
    <source>
        <dbReference type="ARBA" id="ARBA00023143"/>
    </source>
</evidence>
<evidence type="ECO:0000256" key="3">
    <source>
        <dbReference type="ARBA" id="ARBA00023054"/>
    </source>
</evidence>
<comment type="function">
    <text evidence="5">Required for morphogenesis and for the elongation of the flagellar filament by facilitating polymerization of the flagellin monomers at the tip of growing filament. Forms a capping structure, which prevents flagellin subunits (transported through the central channel of the flagellum) from leaking out without polymerization at the distal end.</text>
</comment>
<dbReference type="EMBL" id="JXAL01000006">
    <property type="protein sequence ID" value="KIL36700.1"/>
    <property type="molecule type" value="Genomic_DNA"/>
</dbReference>
<dbReference type="RefSeq" id="WP_041061311.1">
    <property type="nucleotide sequence ID" value="NZ_JXAL01000006.1"/>
</dbReference>
<comment type="similarity">
    <text evidence="1 5">Belongs to the FliD family.</text>
</comment>
<dbReference type="InterPro" id="IPR010809">
    <property type="entry name" value="FliD_C"/>
</dbReference>
<comment type="subunit">
    <text evidence="2 5">Homopentamer.</text>
</comment>
<proteinExistence type="inferred from homology"/>
<evidence type="ECO:0000313" key="9">
    <source>
        <dbReference type="Proteomes" id="UP000054526"/>
    </source>
</evidence>
<keyword evidence="9" id="KW-1185">Reference proteome</keyword>
<keyword evidence="3" id="KW-0175">Coiled coil</keyword>
<sequence length="608" mass="65175">MVMRIPGLGSGMDIESMVKGLMNAERIPLDRINQKKQLLTWKTDQYREINAKMAALRSAMNDFRYGSLFSLMKATSADPAKVAVSASGTANPVNHSMIVDSLASAARLVGGQITPTAQYGLMAGTALSTSTVIDASNNQLNVTFDGTSRTITLALQTYNEASLQAELQTQLNQTFGNGRLTVGLDAGNQLSITPNGVEGSLSQVKVTAVAANGGLVALGFQDQQTYKFDPNQGLDTQSNKLSATLTGTSFTVNGVTITYNATDSLQSIINRVNSSAAGVNMSYDPLADKLVVTSKSTGSTSQVIVTDETGGNFSTIFNVSGSVTPGTDAKVTIDGVTTYRNTNQFTLDGVTYTLNGTTTGPISIGITTDIDATVAKIKDFVTKYNDLVGLMNTRYNEQKYRDFAPLTDEQKSAMKDNDIANWQAKAQSGLLSRDSQLAAIRSDLRSLTTRQVQNTQSSYNALYQIGITTAPYSAGQQNEAGKLVIDEGKLRKALSDDSTGVIKLFSNQPDPTLPAATAEPQKGLAQVLFEKLDTGITNLSKVAGRSGGGYLDPSTSIGNQLKKMEDQILQMNDRLIRKENYYYNQFTAMDQAIQKGNSQMSWLSSQLG</sequence>
<dbReference type="InterPro" id="IPR010810">
    <property type="entry name" value="Flagellin_hook_IN_motif"/>
</dbReference>
<comment type="subcellular location">
    <subcellularLocation>
        <location evidence="5">Secreted</location>
    </subcellularLocation>
    <subcellularLocation>
        <location evidence="5">Bacterial flagellum</location>
    </subcellularLocation>
</comment>
<evidence type="ECO:0000259" key="6">
    <source>
        <dbReference type="Pfam" id="PF02465"/>
    </source>
</evidence>
<feature type="domain" description="Flagellar hook-associated protein 2 N-terminal" evidence="6">
    <location>
        <begin position="10"/>
        <end position="105"/>
    </location>
</feature>
<name>A0ABR5A7Z4_9BACL</name>
<dbReference type="InterPro" id="IPR040026">
    <property type="entry name" value="FliD"/>
</dbReference>
<evidence type="ECO:0000256" key="5">
    <source>
        <dbReference type="RuleBase" id="RU362066"/>
    </source>
</evidence>
<organism evidence="8 9">
    <name type="scientific">Cohnella kolymensis</name>
    <dbReference type="NCBI Taxonomy" id="1590652"/>
    <lineage>
        <taxon>Bacteria</taxon>
        <taxon>Bacillati</taxon>
        <taxon>Bacillota</taxon>
        <taxon>Bacilli</taxon>
        <taxon>Bacillales</taxon>
        <taxon>Paenibacillaceae</taxon>
        <taxon>Cohnella</taxon>
    </lineage>
</organism>
<reference evidence="8 9" key="1">
    <citation type="submission" date="2014-12" db="EMBL/GenBank/DDBJ databases">
        <title>Draft genome sequence of Cohnella kolymensis strain B-2846.</title>
        <authorList>
            <person name="Karlyshev A.V."/>
            <person name="Kudryashova E.B."/>
        </authorList>
    </citation>
    <scope>NUCLEOTIDE SEQUENCE [LARGE SCALE GENOMIC DNA]</scope>
    <source>
        <strain evidence="8 9">VKM B-2846</strain>
    </source>
</reference>
<gene>
    <name evidence="8" type="ORF">SD71_06785</name>
</gene>
<dbReference type="Proteomes" id="UP000054526">
    <property type="component" value="Unassembled WGS sequence"/>
</dbReference>
<evidence type="ECO:0000256" key="1">
    <source>
        <dbReference type="ARBA" id="ARBA00009764"/>
    </source>
</evidence>
<comment type="caution">
    <text evidence="8">The sequence shown here is derived from an EMBL/GenBank/DDBJ whole genome shotgun (WGS) entry which is preliminary data.</text>
</comment>
<feature type="domain" description="Flagellar hook-associated protein 2 C-terminal" evidence="7">
    <location>
        <begin position="326"/>
        <end position="597"/>
    </location>
</feature>
<dbReference type="Pfam" id="PF02465">
    <property type="entry name" value="FliD_N"/>
    <property type="match status" value="1"/>
</dbReference>
<evidence type="ECO:0000256" key="2">
    <source>
        <dbReference type="ARBA" id="ARBA00011255"/>
    </source>
</evidence>
<accession>A0ABR5A7Z4</accession>
<protein>
    <recommendedName>
        <fullName evidence="5">Flagellar hook-associated protein 2</fullName>
        <shortName evidence="5">HAP2</shortName>
    </recommendedName>
    <alternativeName>
        <fullName evidence="5">Flagellar cap protein</fullName>
    </alternativeName>
</protein>
<dbReference type="Pfam" id="PF07196">
    <property type="entry name" value="Flagellin_IN"/>
    <property type="match status" value="1"/>
</dbReference>
<dbReference type="PANTHER" id="PTHR30288">
    <property type="entry name" value="FLAGELLAR CAP/ASSEMBLY PROTEIN FLID"/>
    <property type="match status" value="1"/>
</dbReference>